<feature type="region of interest" description="Disordered" evidence="1">
    <location>
        <begin position="98"/>
        <end position="136"/>
    </location>
</feature>
<dbReference type="Proteomes" id="UP001311915">
    <property type="component" value="Unassembled WGS sequence"/>
</dbReference>
<protein>
    <submittedName>
        <fullName evidence="2">Uncharacterized protein</fullName>
    </submittedName>
</protein>
<name>A0AAV9K4G7_9SOLN</name>
<organism evidence="2 3">
    <name type="scientific">Solanum pinnatisectum</name>
    <name type="common">tansyleaf nightshade</name>
    <dbReference type="NCBI Taxonomy" id="50273"/>
    <lineage>
        <taxon>Eukaryota</taxon>
        <taxon>Viridiplantae</taxon>
        <taxon>Streptophyta</taxon>
        <taxon>Embryophyta</taxon>
        <taxon>Tracheophyta</taxon>
        <taxon>Spermatophyta</taxon>
        <taxon>Magnoliopsida</taxon>
        <taxon>eudicotyledons</taxon>
        <taxon>Gunneridae</taxon>
        <taxon>Pentapetalae</taxon>
        <taxon>asterids</taxon>
        <taxon>lamiids</taxon>
        <taxon>Solanales</taxon>
        <taxon>Solanaceae</taxon>
        <taxon>Solanoideae</taxon>
        <taxon>Solaneae</taxon>
        <taxon>Solanum</taxon>
    </lineage>
</organism>
<comment type="caution">
    <text evidence="2">The sequence shown here is derived from an EMBL/GenBank/DDBJ whole genome shotgun (WGS) entry which is preliminary data.</text>
</comment>
<proteinExistence type="predicted"/>
<sequence length="136" mass="15512">MMISRYKAPIDDSIFVYLSPFVDDLIISKQEKSNSATEWGALVQDITNSEDWFFQTHGFSDPILGMNDQVVLELYSLKDDSPTDDYLSVINNNLRGDELPNNLNLEHHDDIDLEQEPEDNYPSDGYIKDSKSSTDS</sequence>
<feature type="compositionally biased region" description="Acidic residues" evidence="1">
    <location>
        <begin position="111"/>
        <end position="121"/>
    </location>
</feature>
<evidence type="ECO:0000313" key="2">
    <source>
        <dbReference type="EMBL" id="KAK4707450.1"/>
    </source>
</evidence>
<keyword evidence="3" id="KW-1185">Reference proteome</keyword>
<feature type="compositionally biased region" description="Basic and acidic residues" evidence="1">
    <location>
        <begin position="126"/>
        <end position="136"/>
    </location>
</feature>
<dbReference type="AlphaFoldDB" id="A0AAV9K4G7"/>
<accession>A0AAV9K4G7</accession>
<dbReference type="EMBL" id="JAWPEI010000014">
    <property type="protein sequence ID" value="KAK4707450.1"/>
    <property type="molecule type" value="Genomic_DNA"/>
</dbReference>
<gene>
    <name evidence="2" type="ORF">R3W88_032997</name>
</gene>
<reference evidence="2 3" key="1">
    <citation type="submission" date="2023-10" db="EMBL/GenBank/DDBJ databases">
        <title>Genome-Wide Identification Analysis in wild type Solanum Pinnatisectum Reveals Some Genes Defensing Phytophthora Infestans.</title>
        <authorList>
            <person name="Sun C."/>
        </authorList>
    </citation>
    <scope>NUCLEOTIDE SEQUENCE [LARGE SCALE GENOMIC DNA]</scope>
    <source>
        <strain evidence="2">LQN</strain>
        <tissue evidence="2">Leaf</tissue>
    </source>
</reference>
<evidence type="ECO:0000256" key="1">
    <source>
        <dbReference type="SAM" id="MobiDB-lite"/>
    </source>
</evidence>
<evidence type="ECO:0000313" key="3">
    <source>
        <dbReference type="Proteomes" id="UP001311915"/>
    </source>
</evidence>